<proteinExistence type="predicted"/>
<name>A0ABR1DWT6_NECAM</name>
<feature type="domain" description="MGAT4 conserved region" evidence="2">
    <location>
        <begin position="131"/>
        <end position="403"/>
    </location>
</feature>
<dbReference type="EMBL" id="JAVFWL010000005">
    <property type="protein sequence ID" value="KAK6754894.1"/>
    <property type="molecule type" value="Genomic_DNA"/>
</dbReference>
<evidence type="ECO:0000259" key="2">
    <source>
        <dbReference type="Pfam" id="PF04666"/>
    </source>
</evidence>
<accession>A0ABR1DWT6</accession>
<dbReference type="Pfam" id="PF04666">
    <property type="entry name" value="MGAT4_cons"/>
    <property type="match status" value="1"/>
</dbReference>
<dbReference type="InterPro" id="IPR057279">
    <property type="entry name" value="MGAT4"/>
</dbReference>
<reference evidence="3 4" key="1">
    <citation type="submission" date="2023-08" db="EMBL/GenBank/DDBJ databases">
        <title>A Necator americanus chromosomal reference genome.</title>
        <authorList>
            <person name="Ilik V."/>
            <person name="Petrzelkova K.J."/>
            <person name="Pardy F."/>
            <person name="Fuh T."/>
            <person name="Niatou-Singa F.S."/>
            <person name="Gouil Q."/>
            <person name="Baker L."/>
            <person name="Ritchie M.E."/>
            <person name="Jex A.R."/>
            <person name="Gazzola D."/>
            <person name="Li H."/>
            <person name="Toshio Fujiwara R."/>
            <person name="Zhan B."/>
            <person name="Aroian R.V."/>
            <person name="Pafco B."/>
            <person name="Schwarz E.M."/>
        </authorList>
    </citation>
    <scope>NUCLEOTIDE SEQUENCE [LARGE SCALE GENOMIC DNA]</scope>
    <source>
        <strain evidence="3 4">Aroian</strain>
        <tissue evidence="3">Whole animal</tissue>
    </source>
</reference>
<evidence type="ECO:0000313" key="3">
    <source>
        <dbReference type="EMBL" id="KAK6754894.1"/>
    </source>
</evidence>
<gene>
    <name evidence="3" type="primary">Necator_chrV.g18500</name>
    <name evidence="3" type="ORF">RB195_013709</name>
</gene>
<dbReference type="InterPro" id="IPR006759">
    <property type="entry name" value="Glyco_transf_54"/>
</dbReference>
<keyword evidence="1" id="KW-0812">Transmembrane</keyword>
<keyword evidence="1" id="KW-1133">Transmembrane helix</keyword>
<evidence type="ECO:0000256" key="1">
    <source>
        <dbReference type="SAM" id="Phobius"/>
    </source>
</evidence>
<keyword evidence="4" id="KW-1185">Reference proteome</keyword>
<comment type="caution">
    <text evidence="3">The sequence shown here is derived from an EMBL/GenBank/DDBJ whole genome shotgun (WGS) entry which is preliminary data.</text>
</comment>
<feature type="transmembrane region" description="Helical" evidence="1">
    <location>
        <begin position="58"/>
        <end position="79"/>
    </location>
</feature>
<dbReference type="PANTHER" id="PTHR12062">
    <property type="entry name" value="N-ACETYLGLUCOSAMINYLTRANSFERASE VI"/>
    <property type="match status" value="1"/>
</dbReference>
<protein>
    <recommendedName>
        <fullName evidence="2">MGAT4 conserved region domain-containing protein</fullName>
    </recommendedName>
</protein>
<dbReference type="PANTHER" id="PTHR12062:SF9">
    <property type="entry name" value="ALPHA-1,3-MANNOSYL-GLYCOPROTEIN 4-BETA-N-ACETYLGLUCOSAMINYLTRANSFERASE A, ISOFORM A"/>
    <property type="match status" value="1"/>
</dbReference>
<evidence type="ECO:0000313" key="4">
    <source>
        <dbReference type="Proteomes" id="UP001303046"/>
    </source>
</evidence>
<dbReference type="Proteomes" id="UP001303046">
    <property type="component" value="Unassembled WGS sequence"/>
</dbReference>
<organism evidence="3 4">
    <name type="scientific">Necator americanus</name>
    <name type="common">Human hookworm</name>
    <dbReference type="NCBI Taxonomy" id="51031"/>
    <lineage>
        <taxon>Eukaryota</taxon>
        <taxon>Metazoa</taxon>
        <taxon>Ecdysozoa</taxon>
        <taxon>Nematoda</taxon>
        <taxon>Chromadorea</taxon>
        <taxon>Rhabditida</taxon>
        <taxon>Rhabditina</taxon>
        <taxon>Rhabditomorpha</taxon>
        <taxon>Strongyloidea</taxon>
        <taxon>Ancylostomatidae</taxon>
        <taxon>Bunostominae</taxon>
        <taxon>Necator</taxon>
    </lineage>
</organism>
<sequence length="584" mass="66901">MRFASVWRRYSRIVVDIGLYSADISILYAKIYTKHFHYSGDSCRLVHHYVRMKTIARISVAVFAFLSSTVNIYMLVFMYEKEANGTRMGHEPLLTLQQRLSQNTRSGPVNVHTSFKNEESNEEPSPWYGILDFFPELCKLAQSDLEPIALTPRSRVRKKLMVGIPVAERAKDYSIATLSSLFEKLDNDYRKDIVFLIMFATMNTEYFERRADEIKKRFSNEISDGLLEMIAVAPAWYKTDILSIPATFNDSTDRMLWRTKQNIDYIYIMTYAIKRCEYYMQLEDDVEAAPAYARVIFNYLALNSGTEWLFMSFSSMGFIGRLFRSSNLKYMTYAIALYYRFKPVDWILEDILRSRYCSLDKNMRECAKEISAHRISSGTSQFQHVGKISSLRGKIQKIHDGNFNKGLSQGKRGNPSADVTTSMVAARKRQDPENAYNNNMAMWLINPQIGDYISIAFHSIMNITGVMFLSGVPPAPEDKFGPETIVSAYNGTSTEISLGQFSENGDFLFHSTGIIVKELRIKGIRGESAGTLLEVLPLILLQDCTKNLKASPHDSGVVRVSGGYAYTESQIMERRMIRKKRPRR</sequence>
<keyword evidence="1" id="KW-0472">Membrane</keyword>